<keyword evidence="2" id="KW-1185">Reference proteome</keyword>
<reference evidence="2" key="1">
    <citation type="journal article" date="2019" name="Int. J. Syst. Evol. Microbiol.">
        <title>The Global Catalogue of Microorganisms (GCM) 10K type strain sequencing project: providing services to taxonomists for standard genome sequencing and annotation.</title>
        <authorList>
            <consortium name="The Broad Institute Genomics Platform"/>
            <consortium name="The Broad Institute Genome Sequencing Center for Infectious Disease"/>
            <person name="Wu L."/>
            <person name="Ma J."/>
        </authorList>
    </citation>
    <scope>NUCLEOTIDE SEQUENCE [LARGE SCALE GENOMIC DNA]</scope>
    <source>
        <strain evidence="2">KCTC 42211</strain>
    </source>
</reference>
<dbReference type="RefSeq" id="WP_386706731.1">
    <property type="nucleotide sequence ID" value="NZ_JBHRYF010000001.1"/>
</dbReference>
<name>A0ABV7URU6_9GAMM</name>
<comment type="caution">
    <text evidence="1">The sequence shown here is derived from an EMBL/GenBank/DDBJ whole genome shotgun (WGS) entry which is preliminary data.</text>
</comment>
<evidence type="ECO:0000313" key="1">
    <source>
        <dbReference type="EMBL" id="MFC3659408.1"/>
    </source>
</evidence>
<evidence type="ECO:0000313" key="2">
    <source>
        <dbReference type="Proteomes" id="UP001595724"/>
    </source>
</evidence>
<gene>
    <name evidence="1" type="ORF">ACFOM9_04845</name>
</gene>
<sequence>MSEHAHPIQTMGGYQLVALTTGETYDPRDVIAFVVMTMSGARLHYEHTLEDARAWLERLVAEDVASPRKLRPRSRKARTPR</sequence>
<organism evidence="1 2">
    <name type="scientific">Luteimonas notoginsengisoli</name>
    <dbReference type="NCBI Taxonomy" id="1578200"/>
    <lineage>
        <taxon>Bacteria</taxon>
        <taxon>Pseudomonadati</taxon>
        <taxon>Pseudomonadota</taxon>
        <taxon>Gammaproteobacteria</taxon>
        <taxon>Lysobacterales</taxon>
        <taxon>Lysobacteraceae</taxon>
        <taxon>Luteimonas</taxon>
    </lineage>
</organism>
<protein>
    <submittedName>
        <fullName evidence="1">Uncharacterized protein</fullName>
    </submittedName>
</protein>
<accession>A0ABV7URU6</accession>
<dbReference type="Proteomes" id="UP001595724">
    <property type="component" value="Unassembled WGS sequence"/>
</dbReference>
<dbReference type="EMBL" id="JBHRYF010000001">
    <property type="protein sequence ID" value="MFC3659408.1"/>
    <property type="molecule type" value="Genomic_DNA"/>
</dbReference>
<proteinExistence type="predicted"/>